<proteinExistence type="predicted"/>
<reference evidence="3 4" key="1">
    <citation type="submission" date="2019-12" db="EMBL/GenBank/DDBJ databases">
        <authorList>
            <person name="Reyes-Prieto M."/>
        </authorList>
    </citation>
    <scope>NUCLEOTIDE SEQUENCE [LARGE SCALE GENOMIC DNA]</scope>
    <source>
        <strain evidence="3">HF14-78462</strain>
    </source>
</reference>
<keyword evidence="1" id="KW-0456">Lyase</keyword>
<feature type="domain" description="Phosphomevalonate dehydratase small subunit-like" evidence="2">
    <location>
        <begin position="26"/>
        <end position="105"/>
    </location>
</feature>
<dbReference type="Proteomes" id="UP000433050">
    <property type="component" value="Unassembled WGS sequence"/>
</dbReference>
<name>A0A5S9Q6D4_9HYPH</name>
<protein>
    <recommendedName>
        <fullName evidence="2">Phosphomevalonate dehydratase small subunit-like domain-containing protein</fullName>
    </recommendedName>
</protein>
<dbReference type="RefSeq" id="WP_159601176.1">
    <property type="nucleotide sequence ID" value="NZ_CACSAS010000001.1"/>
</dbReference>
<dbReference type="Pfam" id="PF01989">
    <property type="entry name" value="AcnX_swivel_put"/>
    <property type="match status" value="1"/>
</dbReference>
<dbReference type="EMBL" id="CACSAS010000001">
    <property type="protein sequence ID" value="CAA0112545.1"/>
    <property type="molecule type" value="Genomic_DNA"/>
</dbReference>
<dbReference type="SUPFAM" id="SSF52016">
    <property type="entry name" value="LeuD/IlvD-like"/>
    <property type="match status" value="1"/>
</dbReference>
<evidence type="ECO:0000259" key="2">
    <source>
        <dbReference type="Pfam" id="PF01989"/>
    </source>
</evidence>
<dbReference type="InterPro" id="IPR002840">
    <property type="entry name" value="PMDh-S-like_dom"/>
</dbReference>
<dbReference type="Gene3D" id="3.50.30.10">
    <property type="entry name" value="Phosphohistidine domain"/>
    <property type="match status" value="1"/>
</dbReference>
<dbReference type="AlphaFoldDB" id="A0A5S9Q6D4"/>
<evidence type="ECO:0000313" key="3">
    <source>
        <dbReference type="EMBL" id="CAA0112545.1"/>
    </source>
</evidence>
<evidence type="ECO:0000256" key="1">
    <source>
        <dbReference type="ARBA" id="ARBA00023239"/>
    </source>
</evidence>
<dbReference type="GO" id="GO:0016829">
    <property type="term" value="F:lyase activity"/>
    <property type="evidence" value="ECO:0007669"/>
    <property type="project" value="UniProtKB-KW"/>
</dbReference>
<keyword evidence="4" id="KW-1185">Reference proteome</keyword>
<organism evidence="3 4">
    <name type="scientific">Starkeya nomas</name>
    <dbReference type="NCBI Taxonomy" id="2666134"/>
    <lineage>
        <taxon>Bacteria</taxon>
        <taxon>Pseudomonadati</taxon>
        <taxon>Pseudomonadota</taxon>
        <taxon>Alphaproteobacteria</taxon>
        <taxon>Hyphomicrobiales</taxon>
        <taxon>Xanthobacteraceae</taxon>
        <taxon>Starkeya</taxon>
    </lineage>
</organism>
<sequence length="138" mass="15067">MAQTLICHPGIGPDVEGIALVASDDFSARYDLDRIKGVFSRPAHKLFGEDYRERVLVLNNVKGGVASAWMLNEMASRNVKPAAFVFNRVNPILAQGAALAGLPLVDRFADGDVTTLIRNGERIRVRPSEGQVILLDRP</sequence>
<gene>
    <name evidence="3" type="ORF">STARVERO_04064</name>
</gene>
<evidence type="ECO:0000313" key="4">
    <source>
        <dbReference type="Proteomes" id="UP000433050"/>
    </source>
</evidence>
<accession>A0A5S9Q6D4</accession>